<dbReference type="GO" id="GO:0005789">
    <property type="term" value="C:endoplasmic reticulum membrane"/>
    <property type="evidence" value="ECO:0007669"/>
    <property type="project" value="UniProtKB-SubCell"/>
</dbReference>
<keyword evidence="10 12" id="KW-0472">Membrane</keyword>
<dbReference type="InterPro" id="IPR026051">
    <property type="entry name" value="ALG1-like"/>
</dbReference>
<keyword evidence="14" id="KW-1185">Reference proteome</keyword>
<dbReference type="GO" id="GO:0004578">
    <property type="term" value="F:chitobiosyldiphosphodolichol beta-mannosyltransferase activity"/>
    <property type="evidence" value="ECO:0007669"/>
    <property type="project" value="UniProtKB-EC"/>
</dbReference>
<organism evidence="13 14">
    <name type="scientific">Laccaria amethystina LaAM-08-1</name>
    <dbReference type="NCBI Taxonomy" id="1095629"/>
    <lineage>
        <taxon>Eukaryota</taxon>
        <taxon>Fungi</taxon>
        <taxon>Dikarya</taxon>
        <taxon>Basidiomycota</taxon>
        <taxon>Agaricomycotina</taxon>
        <taxon>Agaricomycetes</taxon>
        <taxon>Agaricomycetidae</taxon>
        <taxon>Agaricales</taxon>
        <taxon>Agaricineae</taxon>
        <taxon>Hydnangiaceae</taxon>
        <taxon>Laccaria</taxon>
    </lineage>
</organism>
<evidence type="ECO:0000256" key="2">
    <source>
        <dbReference type="ARBA" id="ARBA00004922"/>
    </source>
</evidence>
<reference evidence="14" key="2">
    <citation type="submission" date="2015-01" db="EMBL/GenBank/DDBJ databases">
        <title>Evolutionary Origins and Diversification of the Mycorrhizal Mutualists.</title>
        <authorList>
            <consortium name="DOE Joint Genome Institute"/>
            <consortium name="Mycorrhizal Genomics Consortium"/>
            <person name="Kohler A."/>
            <person name="Kuo A."/>
            <person name="Nagy L.G."/>
            <person name="Floudas D."/>
            <person name="Copeland A."/>
            <person name="Barry K.W."/>
            <person name="Cichocki N."/>
            <person name="Veneault-Fourrey C."/>
            <person name="LaButti K."/>
            <person name="Lindquist E.A."/>
            <person name="Lipzen A."/>
            <person name="Lundell T."/>
            <person name="Morin E."/>
            <person name="Murat C."/>
            <person name="Riley R."/>
            <person name="Ohm R."/>
            <person name="Sun H."/>
            <person name="Tunlid A."/>
            <person name="Henrissat B."/>
            <person name="Grigoriev I.V."/>
            <person name="Hibbett D.S."/>
            <person name="Martin F."/>
        </authorList>
    </citation>
    <scope>NUCLEOTIDE SEQUENCE [LARGE SCALE GENOMIC DNA]</scope>
    <source>
        <strain evidence="14">LaAM-08-1</strain>
    </source>
</reference>
<evidence type="ECO:0000256" key="12">
    <source>
        <dbReference type="SAM" id="Phobius"/>
    </source>
</evidence>
<dbReference type="EMBL" id="KN838571">
    <property type="protein sequence ID" value="KIK04306.1"/>
    <property type="molecule type" value="Genomic_DNA"/>
</dbReference>
<name>A0A0C9XH57_9AGAR</name>
<keyword evidence="9 12" id="KW-1133">Transmembrane helix</keyword>
<dbReference type="HOGENOM" id="CLU_012079_1_1_1"/>
<evidence type="ECO:0000256" key="9">
    <source>
        <dbReference type="ARBA" id="ARBA00022989"/>
    </source>
</evidence>
<keyword evidence="7 12" id="KW-0812">Transmembrane</keyword>
<gene>
    <name evidence="13" type="ORF">K443DRAFT_426539</name>
</gene>
<comment type="subcellular location">
    <subcellularLocation>
        <location evidence="1">Endoplasmic reticulum membrane</location>
        <topology evidence="1">Single-pass membrane protein</topology>
    </subcellularLocation>
</comment>
<comment type="function">
    <text evidence="11">Participates in the formation of the lipid-linked precursor oligosaccharide for N-glycosylation. Involved in assembling the dolichol-pyrophosphate-GlcNAc(2)-Man(5) intermediate on the cytoplasmic surface of the ER.</text>
</comment>
<dbReference type="PANTHER" id="PTHR13036">
    <property type="entry name" value="BETA1,4 MANNOSYLTRANSFERASE"/>
    <property type="match status" value="1"/>
</dbReference>
<evidence type="ECO:0000256" key="11">
    <source>
        <dbReference type="ARBA" id="ARBA00024899"/>
    </source>
</evidence>
<protein>
    <recommendedName>
        <fullName evidence="4">Chitobiosyldiphosphodolichol beta-mannosyltransferase</fullName>
        <ecNumber evidence="3">2.4.1.142</ecNumber>
    </recommendedName>
</protein>
<dbReference type="Proteomes" id="UP000054477">
    <property type="component" value="Unassembled WGS sequence"/>
</dbReference>
<evidence type="ECO:0000256" key="7">
    <source>
        <dbReference type="ARBA" id="ARBA00022692"/>
    </source>
</evidence>
<evidence type="ECO:0000256" key="6">
    <source>
        <dbReference type="ARBA" id="ARBA00022679"/>
    </source>
</evidence>
<dbReference type="SUPFAM" id="SSF53756">
    <property type="entry name" value="UDP-Glycosyltransferase/glycogen phosphorylase"/>
    <property type="match status" value="2"/>
</dbReference>
<evidence type="ECO:0000256" key="3">
    <source>
        <dbReference type="ARBA" id="ARBA00012611"/>
    </source>
</evidence>
<dbReference type="OrthoDB" id="614844at2759"/>
<evidence type="ECO:0000256" key="8">
    <source>
        <dbReference type="ARBA" id="ARBA00022824"/>
    </source>
</evidence>
<keyword evidence="5" id="KW-0328">Glycosyltransferase</keyword>
<sequence>MAESRPTVSHFLISVALLVLTWVIWVAFKPRKRVSLRSVVILVLGDIGRSPRMMYHAQSFAENDFTTNLIGYGGSNPIPSLKRLPKIDISYLPEPPKLLRRFPFVIAAPIKIIHQIFSIFLVLLFRIEDPPEFILVQNPPSIPTLALVQLVGRIRGSKIIIDWHNLGYSILALKLGTNHILVRLATWFERKFGHSAYAHLFVTSAMHNFLVKEWDLQGEKIVLHDRPPQHFHHSSAQEIHELFRKLQPVLENQKVLDDFLPLSSVPYSTAFTRAMSKPSTDILQEGLPPFSGPSIYAYSDTPTPSLRPDRPALLVSSTSWTPDEDFEILIDSLGMYETRAEELASQKVAASLPKMLVVVTGKGPLKAKYMADVDRLQRGWKWVRFISLWLEAEDYPIFLGSADLGVCLHSSSSSLDLPMKIVDMFGCGLPVCALDFTCLHELVNDGENGRIFKTAPQLATQLETLLAGFPNSPSLRKLASSLERAPATPNPHVSTNHGSQEPQMWCTWEENWGRVMRPLILHDVNF</sequence>
<dbReference type="EC" id="2.4.1.142" evidence="3"/>
<evidence type="ECO:0000256" key="5">
    <source>
        <dbReference type="ARBA" id="ARBA00022676"/>
    </source>
</evidence>
<evidence type="ECO:0000256" key="10">
    <source>
        <dbReference type="ARBA" id="ARBA00023136"/>
    </source>
</evidence>
<keyword evidence="8" id="KW-0256">Endoplasmic reticulum</keyword>
<proteinExistence type="predicted"/>
<dbReference type="PANTHER" id="PTHR13036:SF0">
    <property type="entry name" value="CHITOBIOSYLDIPHOSPHODOLICHOL BETA-MANNOSYLTRANSFERASE"/>
    <property type="match status" value="1"/>
</dbReference>
<feature type="transmembrane region" description="Helical" evidence="12">
    <location>
        <begin position="6"/>
        <end position="28"/>
    </location>
</feature>
<dbReference type="Pfam" id="PF13692">
    <property type="entry name" value="Glyco_trans_1_4"/>
    <property type="match status" value="1"/>
</dbReference>
<evidence type="ECO:0000313" key="13">
    <source>
        <dbReference type="EMBL" id="KIK04306.1"/>
    </source>
</evidence>
<reference evidence="13 14" key="1">
    <citation type="submission" date="2014-04" db="EMBL/GenBank/DDBJ databases">
        <authorList>
            <consortium name="DOE Joint Genome Institute"/>
            <person name="Kuo A."/>
            <person name="Kohler A."/>
            <person name="Nagy L.G."/>
            <person name="Floudas D."/>
            <person name="Copeland A."/>
            <person name="Barry K.W."/>
            <person name="Cichocki N."/>
            <person name="Veneault-Fourrey C."/>
            <person name="LaButti K."/>
            <person name="Lindquist E.A."/>
            <person name="Lipzen A."/>
            <person name="Lundell T."/>
            <person name="Morin E."/>
            <person name="Murat C."/>
            <person name="Sun H."/>
            <person name="Tunlid A."/>
            <person name="Henrissat B."/>
            <person name="Grigoriev I.V."/>
            <person name="Hibbett D.S."/>
            <person name="Martin F."/>
            <person name="Nordberg H.P."/>
            <person name="Cantor M.N."/>
            <person name="Hua S.X."/>
        </authorList>
    </citation>
    <scope>NUCLEOTIDE SEQUENCE [LARGE SCALE GENOMIC DNA]</scope>
    <source>
        <strain evidence="13 14">LaAM-08-1</strain>
    </source>
</reference>
<evidence type="ECO:0000256" key="4">
    <source>
        <dbReference type="ARBA" id="ARBA00015841"/>
    </source>
</evidence>
<dbReference type="STRING" id="1095629.A0A0C9XH57"/>
<dbReference type="Gene3D" id="3.40.50.2000">
    <property type="entry name" value="Glycogen Phosphorylase B"/>
    <property type="match status" value="1"/>
</dbReference>
<keyword evidence="6 13" id="KW-0808">Transferase</keyword>
<evidence type="ECO:0000256" key="1">
    <source>
        <dbReference type="ARBA" id="ARBA00004389"/>
    </source>
</evidence>
<comment type="pathway">
    <text evidence="2">Protein modification; protein glycosylation.</text>
</comment>
<evidence type="ECO:0000313" key="14">
    <source>
        <dbReference type="Proteomes" id="UP000054477"/>
    </source>
</evidence>
<accession>A0A0C9XH57</accession>
<dbReference type="AlphaFoldDB" id="A0A0C9XH57"/>